<evidence type="ECO:0000256" key="4">
    <source>
        <dbReference type="ARBA" id="ARBA00022478"/>
    </source>
</evidence>
<dbReference type="PANTHER" id="PTHR15561:SF0">
    <property type="entry name" value="DNA-DIRECTED RNA POLYMERASE III SUBUNIT RPC9"/>
    <property type="match status" value="1"/>
</dbReference>
<organism evidence="12 13">
    <name type="scientific">Limulus polyphemus</name>
    <name type="common">Atlantic horseshoe crab</name>
    <dbReference type="NCBI Taxonomy" id="6850"/>
    <lineage>
        <taxon>Eukaryota</taxon>
        <taxon>Metazoa</taxon>
        <taxon>Ecdysozoa</taxon>
        <taxon>Arthropoda</taxon>
        <taxon>Chelicerata</taxon>
        <taxon>Merostomata</taxon>
        <taxon>Xiphosura</taxon>
        <taxon>Limulidae</taxon>
        <taxon>Limulus</taxon>
    </lineage>
</organism>
<evidence type="ECO:0000256" key="2">
    <source>
        <dbReference type="ARBA" id="ARBA00006898"/>
    </source>
</evidence>
<dbReference type="InterPro" id="IPR038846">
    <property type="entry name" value="RPC9"/>
</dbReference>
<accession>A0ABM1B932</accession>
<protein>
    <recommendedName>
        <fullName evidence="3">DNA-directed RNA polymerase III subunit RPC9</fullName>
    </recommendedName>
</protein>
<evidence type="ECO:0000259" key="11">
    <source>
        <dbReference type="SMART" id="SM00657"/>
    </source>
</evidence>
<keyword evidence="6" id="KW-0539">Nucleus</keyword>
<dbReference type="InterPro" id="IPR005574">
    <property type="entry name" value="Rpb4/RPC9"/>
</dbReference>
<proteinExistence type="inferred from homology"/>
<evidence type="ECO:0000256" key="6">
    <source>
        <dbReference type="ARBA" id="ARBA00023242"/>
    </source>
</evidence>
<dbReference type="RefSeq" id="XP_013777305.1">
    <property type="nucleotide sequence ID" value="XM_013921851.2"/>
</dbReference>
<comment type="subunit">
    <text evidence="8">Component of the RNA polymerase III complex consisting of 17 subunits: a ten-subunit horseshoe-shaped catalytic core composed of POLR3A/RPC1, POLR3B/RPC2, POLR1C/RPAC1, POLR1D/RPAC2, POLR3K/RPC10, POLR2E/RPABC1, POLR2F/RPABC2, POLR2H/RPABC3, POLR2K/RPABC4 and POLR2L/RPABC5; a mobile stalk composed of two subunits POLR3H/RPC8 and CRCP/RPC9, protruding from the core and functioning primarily in transcription initiation; and additional subunits homologous to general transcription factors of the RNA polymerase II machinery, POLR3C/RPC3-POLR3F/RPC6-POLR3G/RPC7 heterotrimer required for transcription initiation and POLR3D/RPC4-POLR3E/RPC5 heterodimer involved in both transcription initiation and termination.</text>
</comment>
<keyword evidence="5" id="KW-0804">Transcription</keyword>
<comment type="function">
    <text evidence="7">Accessory protein for the calcitonin gene-related peptide (CGRP) receptor. It modulates CGRP responsiveness in a variety of tissues.</text>
</comment>
<dbReference type="Pfam" id="PF03874">
    <property type="entry name" value="RNA_pol_Rpb4"/>
    <property type="match status" value="1"/>
</dbReference>
<gene>
    <name evidence="13" type="primary">LOC106461982</name>
</gene>
<dbReference type="InterPro" id="IPR006590">
    <property type="entry name" value="RNA_pol_Rpb4/RPC9_core"/>
</dbReference>
<dbReference type="InterPro" id="IPR010997">
    <property type="entry name" value="HRDC-like_sf"/>
</dbReference>
<dbReference type="GeneID" id="106461982"/>
<dbReference type="SUPFAM" id="SSF47819">
    <property type="entry name" value="HRDC-like"/>
    <property type="match status" value="1"/>
</dbReference>
<sequence length="145" mass="16827">MEVLKANAALLSNHEVYTLLKDLQEEKKLSRNVKHSQNLATISYETLRYLEQTPCTYLNEEAIHKFLMEIQPYNLTKAEKLQLINHRPTTLVEIQLLIEESEERLTEENMEEILAIVARVLPANENTTEDTPMEADEEELEADTE</sequence>
<name>A0ABM1B932_LIMPO</name>
<evidence type="ECO:0000313" key="12">
    <source>
        <dbReference type="Proteomes" id="UP000694941"/>
    </source>
</evidence>
<dbReference type="PANTHER" id="PTHR15561">
    <property type="entry name" value="CALCITONIN GENE-RELATED PEPTIDE-RECEPTOR COMPONENT PROTEIN"/>
    <property type="match status" value="1"/>
</dbReference>
<reference evidence="13" key="1">
    <citation type="submission" date="2025-08" db="UniProtKB">
        <authorList>
            <consortium name="RefSeq"/>
        </authorList>
    </citation>
    <scope>IDENTIFICATION</scope>
    <source>
        <tissue evidence="13">Muscle</tissue>
    </source>
</reference>
<dbReference type="Proteomes" id="UP000694941">
    <property type="component" value="Unplaced"/>
</dbReference>
<feature type="compositionally biased region" description="Acidic residues" evidence="10">
    <location>
        <begin position="127"/>
        <end position="145"/>
    </location>
</feature>
<evidence type="ECO:0000313" key="13">
    <source>
        <dbReference type="RefSeq" id="XP_013777305.1"/>
    </source>
</evidence>
<comment type="subcellular location">
    <subcellularLocation>
        <location evidence="1">Nucleus</location>
    </subcellularLocation>
</comment>
<dbReference type="Gene3D" id="1.20.1250.40">
    <property type="match status" value="1"/>
</dbReference>
<keyword evidence="4" id="KW-0240">DNA-directed RNA polymerase</keyword>
<keyword evidence="12" id="KW-1185">Reference proteome</keyword>
<comment type="similarity">
    <text evidence="2">Belongs to the eukaryotic RPC9 RNA polymerase subunit family.</text>
</comment>
<feature type="region of interest" description="Disordered" evidence="10">
    <location>
        <begin position="124"/>
        <end position="145"/>
    </location>
</feature>
<evidence type="ECO:0000256" key="5">
    <source>
        <dbReference type="ARBA" id="ARBA00023163"/>
    </source>
</evidence>
<evidence type="ECO:0000256" key="7">
    <source>
        <dbReference type="ARBA" id="ARBA00043924"/>
    </source>
</evidence>
<feature type="domain" description="RNA polymerase Rpb4/RPC9 core" evidence="11">
    <location>
        <begin position="1"/>
        <end position="124"/>
    </location>
</feature>
<evidence type="ECO:0000256" key="8">
    <source>
        <dbReference type="ARBA" id="ARBA00044007"/>
    </source>
</evidence>
<evidence type="ECO:0000256" key="1">
    <source>
        <dbReference type="ARBA" id="ARBA00004123"/>
    </source>
</evidence>
<dbReference type="InterPro" id="IPR038324">
    <property type="entry name" value="Rpb4/RPC9_sf"/>
</dbReference>
<comment type="function">
    <text evidence="9">DNA-dependent RNA polymerase catalyzes the transcription of DNA into RNA using the four ribonucleoside triphosphates as substrates. Specific peripheric component of RNA polymerase III (Pol III) which synthesizes small non-coding RNAs including 5S rRNA, snRNAs, tRNAs and miRNAs from at least 500 distinct genomic loci. With POLR3H/RPC8 forms a mobile stalk that protrudes from Pol III core and functions primarily in transcription initiation. Pol III plays a key role in sensing and limiting infection by intracellular bacteria and DNA viruses. Acts as nuclear and cytosolic DNA sensor involved in innate immune response. Can sense non-self dsDNA that serves as template for transcription into dsRNA. The non-self RNA polymerase III transcripts, such as Epstein-Barr virus-encoded RNAs (EBERs) induce type I interferon and NF-kappa-B through the RIG-I pathway.</text>
</comment>
<evidence type="ECO:0000256" key="10">
    <source>
        <dbReference type="SAM" id="MobiDB-lite"/>
    </source>
</evidence>
<evidence type="ECO:0000256" key="9">
    <source>
        <dbReference type="ARBA" id="ARBA00045808"/>
    </source>
</evidence>
<dbReference type="SMART" id="SM00657">
    <property type="entry name" value="RPOL4c"/>
    <property type="match status" value="1"/>
</dbReference>
<evidence type="ECO:0000256" key="3">
    <source>
        <dbReference type="ARBA" id="ARBA00016672"/>
    </source>
</evidence>